<dbReference type="GO" id="GO:0005975">
    <property type="term" value="P:carbohydrate metabolic process"/>
    <property type="evidence" value="ECO:0007669"/>
    <property type="project" value="InterPro"/>
</dbReference>
<evidence type="ECO:0000259" key="1">
    <source>
        <dbReference type="Pfam" id="PF18961"/>
    </source>
</evidence>
<dbReference type="SUPFAM" id="SSF48208">
    <property type="entry name" value="Six-hairpin glycosidases"/>
    <property type="match status" value="1"/>
</dbReference>
<protein>
    <recommendedName>
        <fullName evidence="1">DUF5703 domain-containing protein</fullName>
    </recommendedName>
</protein>
<evidence type="ECO:0000313" key="3">
    <source>
        <dbReference type="Proteomes" id="UP000175968"/>
    </source>
</evidence>
<feature type="domain" description="DUF5703" evidence="1">
    <location>
        <begin position="62"/>
        <end position="331"/>
    </location>
</feature>
<organism evidence="2 3">
    <name type="scientific">Flavobacterium gilvum</name>
    <dbReference type="NCBI Taxonomy" id="1492737"/>
    <lineage>
        <taxon>Bacteria</taxon>
        <taxon>Pseudomonadati</taxon>
        <taxon>Bacteroidota</taxon>
        <taxon>Flavobacteriia</taxon>
        <taxon>Flavobacteriales</taxon>
        <taxon>Flavobacteriaceae</taxon>
        <taxon>Flavobacterium</taxon>
    </lineage>
</organism>
<keyword evidence="3" id="KW-1185">Reference proteome</keyword>
<dbReference type="Pfam" id="PF18961">
    <property type="entry name" value="DUF5703_N"/>
    <property type="match status" value="1"/>
</dbReference>
<accession>A0AAC9I8R1</accession>
<dbReference type="Proteomes" id="UP000175968">
    <property type="component" value="Chromosome"/>
</dbReference>
<dbReference type="InterPro" id="IPR008928">
    <property type="entry name" value="6-hairpin_glycosidase_sf"/>
</dbReference>
<dbReference type="KEGG" id="fgl:EM308_17700"/>
<dbReference type="EMBL" id="CP017479">
    <property type="protein sequence ID" value="AOW11168.1"/>
    <property type="molecule type" value="Genomic_DNA"/>
</dbReference>
<dbReference type="InterPro" id="IPR043757">
    <property type="entry name" value="DUF5703_N"/>
</dbReference>
<sequence length="800" mass="90376">MNWIILHEKMNLKLIYVKLTKNRIIRGGGTFVRVQFIALILFSCYSAQLKSQSVLPKSYQVVWETPSKNALGSMPLSGRKGAGANVWVQDNSVWVYLSHNGAYDEQGRLLKLGCLRITPQEIHLGKPGFKQILDIETGTIRILQGDFKMSLWFAGETLIYEASANQPITMKVAYGSWREKQKDSLRLDMNRFTTVTADNIVPLRKSLLFYHRNEDFSVDIIKKAGLQGIPANAVNDATTKRIFGGILCLDNAVGMPLPEEVQWQNWKGKAWHYTSIKSKKHVVTLHLGGSLNSNTKQWEQQASSLLSAPSRTKARELELKYWKQFWNRSHVVINPNKTLKDTAFVIGRNYQLFRYMLACNRDGELPLLFNGGIFTVDNFPGGITGNNGGDLPIYQKGESTPDFRRWMFCSFMSQNQRWLGWPAIVNGDIDLLSPSISFYRDRSKTAAARAKTINAAGVVYPEPLDIWGLCSSGVAPGPDGLTTAPHLRYHFSMMLEHAWMALQAHNQLGIPIKDDLNWIKGVVLFYDSFYRQEYKKRTGQELNDSGKLVIYPSCGLEFLEGATNPIEVVSGLIRITDALITLSEINAADKKELLRIQASLPPLPEGIRDGKRSLLPAVSWEKEYNMWEPIEMYAYWPYRMVGVTKPSTLSLARDTWLTIPENRAKFCKQDYSWMANVANMAALGWPDEAKKRAIYKLSNMVAPQARFSAFFGPGHDWLPDHNWGGAGLVGVQEMLMAADPYGDDKIYLLPAWPKEWDVDFKLCAPQNTIVEVSVRKGKIVSLNVSPKSREKDVIIAEGFR</sequence>
<dbReference type="RefSeq" id="WP_035635545.1">
    <property type="nucleotide sequence ID" value="NZ_CP017479.1"/>
</dbReference>
<evidence type="ECO:0000313" key="2">
    <source>
        <dbReference type="EMBL" id="AOW11168.1"/>
    </source>
</evidence>
<dbReference type="AlphaFoldDB" id="A0AAC9I8R1"/>
<reference evidence="2 3" key="1">
    <citation type="submission" date="2016-10" db="EMBL/GenBank/DDBJ databases">
        <title>Flavobacterium gilvum sp. nov., isolated from stream water.</title>
        <authorList>
            <person name="Shin S.-K."/>
            <person name="Cho Y.-J."/>
            <person name="Yi H."/>
        </authorList>
    </citation>
    <scope>NUCLEOTIDE SEQUENCE [LARGE SCALE GENOMIC DNA]</scope>
    <source>
        <strain evidence="2 3">EM1308</strain>
    </source>
</reference>
<gene>
    <name evidence="2" type="ORF">EM308_17700</name>
</gene>
<proteinExistence type="predicted"/>
<name>A0AAC9I8R1_9FLAO</name>